<evidence type="ECO:0000313" key="2">
    <source>
        <dbReference type="Proteomes" id="UP000001890"/>
    </source>
</evidence>
<dbReference type="Proteomes" id="UP000001890">
    <property type="component" value="Chromosome"/>
</dbReference>
<accession>D2UA22</accession>
<protein>
    <submittedName>
        <fullName evidence="1">Uncharacterized protein</fullName>
    </submittedName>
</protein>
<sequence>MIVAKNAPYTLFLHCAAYEYSLNLKLHDRCCAACKTPWPAVWSGSSMKGDCHGSFKLVRITAACCGRRCFVVGGGISVGRMLGFA</sequence>
<dbReference type="STRING" id="380358.XALC_1242"/>
<organism evidence="1 2">
    <name type="scientific">Xanthomonas albilineans (strain GPE PC73 / CFBP 7063)</name>
    <dbReference type="NCBI Taxonomy" id="380358"/>
    <lineage>
        <taxon>Bacteria</taxon>
        <taxon>Pseudomonadati</taxon>
        <taxon>Pseudomonadota</taxon>
        <taxon>Gammaproteobacteria</taxon>
        <taxon>Lysobacterales</taxon>
        <taxon>Lysobacteraceae</taxon>
        <taxon>Xanthomonas</taxon>
    </lineage>
</organism>
<name>D2UA22_XANAP</name>
<gene>
    <name evidence="1" type="ordered locus">XALc_1242</name>
</gene>
<reference evidence="1 2" key="1">
    <citation type="journal article" date="2009" name="BMC Genomics">
        <title>The complete genome sequence of Xanthomonas albilineans provides new insights into the reductive genome evolution of the xylem-limited Xanthomonadaceae.</title>
        <authorList>
            <person name="Pieretti I."/>
            <person name="Royer M."/>
            <person name="Barbe V."/>
            <person name="Carrere S."/>
            <person name="Koebnik R."/>
            <person name="Cociancich S."/>
            <person name="Couloux A."/>
            <person name="Darrasse A."/>
            <person name="Gouzy J."/>
            <person name="Jacques M.A."/>
            <person name="Lauber E."/>
            <person name="Manceau C."/>
            <person name="Mangenot S."/>
            <person name="Poussier S."/>
            <person name="Segurens B."/>
            <person name="Szurek B."/>
            <person name="Verdier V."/>
            <person name="Arlat M."/>
            <person name="Rott P."/>
        </authorList>
    </citation>
    <scope>NUCLEOTIDE SEQUENCE [LARGE SCALE GENOMIC DNA]</scope>
    <source>
        <strain evidence="2">GPE PC73 / CFBP 7063</strain>
    </source>
</reference>
<evidence type="ECO:0000313" key="1">
    <source>
        <dbReference type="EMBL" id="CBA15751.1"/>
    </source>
</evidence>
<dbReference type="AlphaFoldDB" id="D2UA22"/>
<proteinExistence type="predicted"/>
<dbReference type="EMBL" id="FP565176">
    <property type="protein sequence ID" value="CBA15751.1"/>
    <property type="molecule type" value="Genomic_DNA"/>
</dbReference>
<keyword evidence="2" id="KW-1185">Reference proteome</keyword>
<dbReference type="KEGG" id="xal:XALC_1242"/>